<organism evidence="1 2">
    <name type="scientific">Clostridium aceticum</name>
    <dbReference type="NCBI Taxonomy" id="84022"/>
    <lineage>
        <taxon>Bacteria</taxon>
        <taxon>Bacillati</taxon>
        <taxon>Bacillota</taxon>
        <taxon>Clostridia</taxon>
        <taxon>Eubacteriales</taxon>
        <taxon>Clostridiaceae</taxon>
        <taxon>Clostridium</taxon>
    </lineage>
</organism>
<dbReference type="InterPro" id="IPR029063">
    <property type="entry name" value="SAM-dependent_MTases_sf"/>
</dbReference>
<keyword evidence="1" id="KW-0489">Methyltransferase</keyword>
<reference evidence="1 2" key="1">
    <citation type="submission" date="2014-10" db="EMBL/GenBank/DDBJ databases">
        <title>Genome sequence of Clostridium aceticum DSM 1496.</title>
        <authorList>
            <person name="Poehlein A."/>
            <person name="Schiel-Bengelsdorf B."/>
            <person name="Gottschalk G."/>
            <person name="Duerre P."/>
            <person name="Daniel R."/>
        </authorList>
    </citation>
    <scope>NUCLEOTIDE SEQUENCE [LARGE SCALE GENOMIC DNA]</scope>
    <source>
        <strain evidence="1 2">DSM 1496</strain>
    </source>
</reference>
<evidence type="ECO:0000313" key="1">
    <source>
        <dbReference type="EMBL" id="AKL95225.1"/>
    </source>
</evidence>
<dbReference type="RefSeq" id="WP_044823940.1">
    <property type="nucleotide sequence ID" value="NZ_CP009687.1"/>
</dbReference>
<dbReference type="GO" id="GO:0032259">
    <property type="term" value="P:methylation"/>
    <property type="evidence" value="ECO:0007669"/>
    <property type="project" value="UniProtKB-KW"/>
</dbReference>
<name>A0A0D8ICS5_9CLOT</name>
<accession>A0A0D8ICS5</accession>
<evidence type="ECO:0000313" key="2">
    <source>
        <dbReference type="Proteomes" id="UP000035704"/>
    </source>
</evidence>
<dbReference type="EMBL" id="CP009687">
    <property type="protein sequence ID" value="AKL95225.1"/>
    <property type="molecule type" value="Genomic_DNA"/>
</dbReference>
<keyword evidence="1" id="KW-0808">Transferase</keyword>
<dbReference type="SUPFAM" id="SSF53335">
    <property type="entry name" value="S-adenosyl-L-methionine-dependent methyltransferases"/>
    <property type="match status" value="1"/>
</dbReference>
<dbReference type="GO" id="GO:0008168">
    <property type="term" value="F:methyltransferase activity"/>
    <property type="evidence" value="ECO:0007669"/>
    <property type="project" value="UniProtKB-KW"/>
</dbReference>
<gene>
    <name evidence="1" type="ORF">CACET_c17770</name>
</gene>
<dbReference type="PATRIC" id="fig|84022.5.peg.3234"/>
<keyword evidence="2" id="KW-1185">Reference proteome</keyword>
<dbReference type="STRING" id="84022.CACET_c17770"/>
<dbReference type="Gene3D" id="3.40.50.150">
    <property type="entry name" value="Vaccinia Virus protein VP39"/>
    <property type="match status" value="1"/>
</dbReference>
<dbReference type="OrthoDB" id="153025at2"/>
<dbReference type="Proteomes" id="UP000035704">
    <property type="component" value="Chromosome"/>
</dbReference>
<proteinExistence type="predicted"/>
<protein>
    <submittedName>
        <fullName evidence="1">Putative O-methyltransferase</fullName>
    </submittedName>
</protein>
<dbReference type="KEGG" id="cace:CACET_c17770"/>
<dbReference type="AlphaFoldDB" id="A0A0D8ICS5"/>
<sequence>MNRFWDKIIQPIVEKSSAKHIVEIGCARGVNTKKILRFGAKKNIQLSAIDPKPLFSTDDLKAHYKDRFDFYKDISLNALPLLKDYDIVLIDGDHNWYTVYNELKLIEKSSINKAFPIVFLHDVAWPYARRDLYYSPENIPKKFRHPYKKAGMKEGQSDLLKEGGLNAKLNNAIYEGKQRNGVLTAVEDFLKETNCGLSFQMTKKCRGLGIIYPKNKNLDVLIKNLLSKV</sequence>
<dbReference type="Pfam" id="PF13578">
    <property type="entry name" value="Methyltransf_24"/>
    <property type="match status" value="1"/>
</dbReference>